<reference evidence="3 4" key="1">
    <citation type="submission" date="2015-09" db="EMBL/GenBank/DDBJ databases">
        <authorList>
            <person name="Xu Y."/>
            <person name="Nagy A."/>
            <person name="Liu N.T."/>
            <person name="Nou X."/>
        </authorList>
    </citation>
    <scope>NUCLEOTIDE SEQUENCE [LARGE SCALE GENOMIC DNA]</scope>
    <source>
        <strain evidence="3 4">FC1138</strain>
    </source>
</reference>
<dbReference type="SMART" id="SM01007">
    <property type="entry name" value="Aldolase_II"/>
    <property type="match status" value="1"/>
</dbReference>
<dbReference type="SUPFAM" id="SSF53639">
    <property type="entry name" value="AraD/HMP-PK domain-like"/>
    <property type="match status" value="1"/>
</dbReference>
<organism evidence="3 4">
    <name type="scientific">Ralstonia insidiosa</name>
    <dbReference type="NCBI Taxonomy" id="190721"/>
    <lineage>
        <taxon>Bacteria</taxon>
        <taxon>Pseudomonadati</taxon>
        <taxon>Pseudomonadota</taxon>
        <taxon>Betaproteobacteria</taxon>
        <taxon>Burkholderiales</taxon>
        <taxon>Burkholderiaceae</taxon>
        <taxon>Ralstonia</taxon>
    </lineage>
</organism>
<dbReference type="Gene3D" id="3.40.225.10">
    <property type="entry name" value="Class II aldolase/adducin N-terminal domain"/>
    <property type="match status" value="1"/>
</dbReference>
<dbReference type="Pfam" id="PF00596">
    <property type="entry name" value="Aldolase_II"/>
    <property type="match status" value="1"/>
</dbReference>
<dbReference type="InterPro" id="IPR001303">
    <property type="entry name" value="Aldolase_II/adducin_N"/>
</dbReference>
<name>A0AAC9FQH6_9RALS</name>
<dbReference type="GO" id="GO:0005856">
    <property type="term" value="C:cytoskeleton"/>
    <property type="evidence" value="ECO:0007669"/>
    <property type="project" value="TreeGrafter"/>
</dbReference>
<dbReference type="RefSeq" id="WP_021195569.1">
    <property type="nucleotide sequence ID" value="NZ_CP012605.1"/>
</dbReference>
<dbReference type="Proteomes" id="UP000077927">
    <property type="component" value="Chromosome 1"/>
</dbReference>
<comment type="similarity">
    <text evidence="1">Belongs to the aldolase class II family.</text>
</comment>
<evidence type="ECO:0000259" key="2">
    <source>
        <dbReference type="SMART" id="SM01007"/>
    </source>
</evidence>
<accession>A0AAC9FQH6</accession>
<gene>
    <name evidence="3" type="ORF">ACS15_2553</name>
</gene>
<feature type="domain" description="Class II aldolase/adducin N-terminal" evidence="2">
    <location>
        <begin position="25"/>
        <end position="210"/>
    </location>
</feature>
<evidence type="ECO:0000313" key="4">
    <source>
        <dbReference type="Proteomes" id="UP000077927"/>
    </source>
</evidence>
<dbReference type="PANTHER" id="PTHR10672">
    <property type="entry name" value="ADDUCIN"/>
    <property type="match status" value="1"/>
</dbReference>
<evidence type="ECO:0000256" key="1">
    <source>
        <dbReference type="ARBA" id="ARBA00037961"/>
    </source>
</evidence>
<sequence>MSFALRPGAVVPGGEISEAERAVRVDLAAAYRLAALNGWDDLIYTHLSATVPGEPDHFLINAFGLAFDEITASNLVKINGAGQLVGDWPDAAARPSVNVTGFALHAAVHAARADAHCVIHLHNTAGIAVSAQKHGLLPLSQHALRFHKRIAYHDYEGLAFSPEEGTRLTASLGARFAMLLRNHGTLTIGRTVAEAHVLMATLIKACEIQIQALTGMTGDGVVSPAPHVADRAAEQLEDGGAIEGVMEWPALLRKLDKIDASYRG</sequence>
<dbReference type="EMBL" id="CP012605">
    <property type="protein sequence ID" value="ANH71930.1"/>
    <property type="molecule type" value="Genomic_DNA"/>
</dbReference>
<dbReference type="NCBIfam" id="NF005451">
    <property type="entry name" value="PRK07044.1"/>
    <property type="match status" value="1"/>
</dbReference>
<dbReference type="GO" id="GO:0051015">
    <property type="term" value="F:actin filament binding"/>
    <property type="evidence" value="ECO:0007669"/>
    <property type="project" value="TreeGrafter"/>
</dbReference>
<proteinExistence type="inferred from homology"/>
<protein>
    <submittedName>
        <fullName evidence="3">Class II Aldolase and Adducin N-terminal domain protein</fullName>
    </submittedName>
</protein>
<dbReference type="KEGG" id="rin:ACS15_2553"/>
<dbReference type="AlphaFoldDB" id="A0AAC9FQH6"/>
<evidence type="ECO:0000313" key="3">
    <source>
        <dbReference type="EMBL" id="ANH71930.1"/>
    </source>
</evidence>
<dbReference type="InterPro" id="IPR036409">
    <property type="entry name" value="Aldolase_II/adducin_N_sf"/>
</dbReference>
<dbReference type="PANTHER" id="PTHR10672:SF3">
    <property type="entry name" value="PROTEIN HU-LI TAI SHAO"/>
    <property type="match status" value="1"/>
</dbReference>
<dbReference type="InterPro" id="IPR051017">
    <property type="entry name" value="Aldolase-II_Adducin_sf"/>
</dbReference>